<dbReference type="PROSITE" id="PS50103">
    <property type="entry name" value="ZF_C3H1"/>
    <property type="match status" value="1"/>
</dbReference>
<keyword evidence="5" id="KW-1185">Reference proteome</keyword>
<name>A0A813E145_POLGL</name>
<feature type="zinc finger region" description="C3H1-type" evidence="1">
    <location>
        <begin position="261"/>
        <end position="283"/>
    </location>
</feature>
<feature type="region of interest" description="Disordered" evidence="2">
    <location>
        <begin position="208"/>
        <end position="252"/>
    </location>
</feature>
<reference evidence="4" key="1">
    <citation type="submission" date="2021-02" db="EMBL/GenBank/DDBJ databases">
        <authorList>
            <person name="Dougan E. K."/>
            <person name="Rhodes N."/>
            <person name="Thang M."/>
            <person name="Chan C."/>
        </authorList>
    </citation>
    <scope>NUCLEOTIDE SEQUENCE</scope>
</reference>
<keyword evidence="1" id="KW-0863">Zinc-finger</keyword>
<sequence>MPPKRPAPLSDAAFSAAGLGATFNGQPLPVKNTFIDVPSGLTPSGMYSAASMRRQSLMTAPADIGYAPGFLQRAIVSSSATAASSSTTVVVNPSSPQALTVGTRRVSVVQTPLGTPSPSAQYGLSQWSAAAGSTAPAPVTTRTVMAPQPCPATAVGVGSYASFPQGSVTYSLSPSSAAKSGGVHLQAYNGSPMPAMPTTTTYLYQAPQPQAQQQDDGEDDEDSGDELPPHMRDMEDAPKAPPGALHPSMGSEAHEAGTCKRCCFFPRGRCTNGYNCEFCHYEHEKRKRKNKKKKKGK</sequence>
<accession>A0A813E145</accession>
<protein>
    <recommendedName>
        <fullName evidence="3">C3H1-type domain-containing protein</fullName>
    </recommendedName>
</protein>
<keyword evidence="1" id="KW-0479">Metal-binding</keyword>
<dbReference type="InterPro" id="IPR000571">
    <property type="entry name" value="Znf_CCCH"/>
</dbReference>
<dbReference type="Proteomes" id="UP000654075">
    <property type="component" value="Unassembled WGS sequence"/>
</dbReference>
<dbReference type="OrthoDB" id="442559at2759"/>
<keyword evidence="1" id="KW-0862">Zinc</keyword>
<feature type="non-terminal residue" evidence="4">
    <location>
        <position position="1"/>
    </location>
</feature>
<evidence type="ECO:0000313" key="5">
    <source>
        <dbReference type="Proteomes" id="UP000654075"/>
    </source>
</evidence>
<proteinExistence type="predicted"/>
<dbReference type="OMA" id="MAGAMFH"/>
<organism evidence="4 5">
    <name type="scientific">Polarella glacialis</name>
    <name type="common">Dinoflagellate</name>
    <dbReference type="NCBI Taxonomy" id="89957"/>
    <lineage>
        <taxon>Eukaryota</taxon>
        <taxon>Sar</taxon>
        <taxon>Alveolata</taxon>
        <taxon>Dinophyceae</taxon>
        <taxon>Suessiales</taxon>
        <taxon>Suessiaceae</taxon>
        <taxon>Polarella</taxon>
    </lineage>
</organism>
<evidence type="ECO:0000259" key="3">
    <source>
        <dbReference type="PROSITE" id="PS50103"/>
    </source>
</evidence>
<evidence type="ECO:0000256" key="2">
    <source>
        <dbReference type="SAM" id="MobiDB-lite"/>
    </source>
</evidence>
<feature type="compositionally biased region" description="Acidic residues" evidence="2">
    <location>
        <begin position="215"/>
        <end position="225"/>
    </location>
</feature>
<dbReference type="AlphaFoldDB" id="A0A813E145"/>
<dbReference type="GO" id="GO:0008270">
    <property type="term" value="F:zinc ion binding"/>
    <property type="evidence" value="ECO:0007669"/>
    <property type="project" value="UniProtKB-KW"/>
</dbReference>
<comment type="caution">
    <text evidence="4">The sequence shown here is derived from an EMBL/GenBank/DDBJ whole genome shotgun (WGS) entry which is preliminary data.</text>
</comment>
<feature type="compositionally biased region" description="Basic and acidic residues" evidence="2">
    <location>
        <begin position="227"/>
        <end position="238"/>
    </location>
</feature>
<evidence type="ECO:0000313" key="4">
    <source>
        <dbReference type="EMBL" id="CAE8591380.1"/>
    </source>
</evidence>
<feature type="domain" description="C3H1-type" evidence="3">
    <location>
        <begin position="261"/>
        <end position="283"/>
    </location>
</feature>
<gene>
    <name evidence="4" type="ORF">PGLA1383_LOCUS10052</name>
</gene>
<dbReference type="EMBL" id="CAJNNV010004899">
    <property type="protein sequence ID" value="CAE8591380.1"/>
    <property type="molecule type" value="Genomic_DNA"/>
</dbReference>
<evidence type="ECO:0000256" key="1">
    <source>
        <dbReference type="PROSITE-ProRule" id="PRU00723"/>
    </source>
</evidence>